<keyword evidence="4" id="KW-0540">Nuclease</keyword>
<dbReference type="SUPFAM" id="SSF53098">
    <property type="entry name" value="Ribonuclease H-like"/>
    <property type="match status" value="1"/>
</dbReference>
<evidence type="ECO:0000256" key="6">
    <source>
        <dbReference type="ARBA" id="ARBA00022839"/>
    </source>
</evidence>
<evidence type="ECO:0000256" key="4">
    <source>
        <dbReference type="ARBA" id="ARBA00022722"/>
    </source>
</evidence>
<evidence type="ECO:0000259" key="9">
    <source>
        <dbReference type="SMART" id="SM00479"/>
    </source>
</evidence>
<name>A0A2A5RNM8_9LACT</name>
<keyword evidence="1" id="KW-0808">Transferase</keyword>
<dbReference type="InterPro" id="IPR036397">
    <property type="entry name" value="RNaseH_sf"/>
</dbReference>
<proteinExistence type="predicted"/>
<comment type="caution">
    <text evidence="10">The sequence shown here is derived from an EMBL/GenBank/DDBJ whole genome shotgun (WGS) entry which is preliminary data.</text>
</comment>
<dbReference type="GO" id="GO:0006260">
    <property type="term" value="P:DNA replication"/>
    <property type="evidence" value="ECO:0007669"/>
    <property type="project" value="UniProtKB-KW"/>
</dbReference>
<keyword evidence="2" id="KW-0548">Nucleotidyltransferase</keyword>
<dbReference type="Pfam" id="PF00929">
    <property type="entry name" value="RNase_T"/>
    <property type="match status" value="1"/>
</dbReference>
<dbReference type="CDD" id="cd06127">
    <property type="entry name" value="DEDDh"/>
    <property type="match status" value="1"/>
</dbReference>
<evidence type="ECO:0000256" key="1">
    <source>
        <dbReference type="ARBA" id="ARBA00022679"/>
    </source>
</evidence>
<accession>A0A2A5RNM8</accession>
<dbReference type="Gene3D" id="3.30.420.10">
    <property type="entry name" value="Ribonuclease H-like superfamily/Ribonuclease H"/>
    <property type="match status" value="1"/>
</dbReference>
<dbReference type="FunFam" id="3.30.420.10:FF:000045">
    <property type="entry name" value="3'-5' exonuclease DinG"/>
    <property type="match status" value="1"/>
</dbReference>
<gene>
    <name evidence="10" type="ORF">RT41_GL000747</name>
</gene>
<evidence type="ECO:0000256" key="3">
    <source>
        <dbReference type="ARBA" id="ARBA00022705"/>
    </source>
</evidence>
<organism evidence="10 11">
    <name type="scientific">Lactococcus fujiensis JCM 16395</name>
    <dbReference type="NCBI Taxonomy" id="1291764"/>
    <lineage>
        <taxon>Bacteria</taxon>
        <taxon>Bacillati</taxon>
        <taxon>Bacillota</taxon>
        <taxon>Bacilli</taxon>
        <taxon>Lactobacillales</taxon>
        <taxon>Streptococcaceae</taxon>
        <taxon>Lactococcus</taxon>
    </lineage>
</organism>
<dbReference type="AlphaFoldDB" id="A0A2A5RNM8"/>
<evidence type="ECO:0000313" key="11">
    <source>
        <dbReference type="Proteomes" id="UP000218181"/>
    </source>
</evidence>
<dbReference type="GO" id="GO:0003887">
    <property type="term" value="F:DNA-directed DNA polymerase activity"/>
    <property type="evidence" value="ECO:0007669"/>
    <property type="project" value="UniProtKB-KW"/>
</dbReference>
<keyword evidence="3" id="KW-0235">DNA replication</keyword>
<dbReference type="PANTHER" id="PTHR30231">
    <property type="entry name" value="DNA POLYMERASE III SUBUNIT EPSILON"/>
    <property type="match status" value="1"/>
</dbReference>
<dbReference type="Proteomes" id="UP000218181">
    <property type="component" value="Unassembled WGS sequence"/>
</dbReference>
<evidence type="ECO:0000256" key="5">
    <source>
        <dbReference type="ARBA" id="ARBA00022801"/>
    </source>
</evidence>
<dbReference type="PANTHER" id="PTHR30231:SF4">
    <property type="entry name" value="PROTEIN NEN2"/>
    <property type="match status" value="1"/>
</dbReference>
<evidence type="ECO:0000256" key="7">
    <source>
        <dbReference type="ARBA" id="ARBA00022932"/>
    </source>
</evidence>
<dbReference type="GO" id="GO:0003677">
    <property type="term" value="F:DNA binding"/>
    <property type="evidence" value="ECO:0007669"/>
    <property type="project" value="InterPro"/>
</dbReference>
<dbReference type="EMBL" id="JXJU01000002">
    <property type="protein sequence ID" value="PCS00957.1"/>
    <property type="molecule type" value="Genomic_DNA"/>
</dbReference>
<dbReference type="InterPro" id="IPR013520">
    <property type="entry name" value="Ribonucl_H"/>
</dbReference>
<dbReference type="STRING" id="1291764.GCA_001311235_01156"/>
<keyword evidence="7" id="KW-0239">DNA-directed DNA polymerase</keyword>
<evidence type="ECO:0000256" key="8">
    <source>
        <dbReference type="ARBA" id="ARBA00070925"/>
    </source>
</evidence>
<dbReference type="InterPro" id="IPR012337">
    <property type="entry name" value="RNaseH-like_sf"/>
</dbReference>
<keyword evidence="11" id="KW-1185">Reference proteome</keyword>
<reference evidence="10 11" key="1">
    <citation type="submission" date="2014-12" db="EMBL/GenBank/DDBJ databases">
        <title>Draft genome sequences of 10 type strains of Lactococcus.</title>
        <authorList>
            <person name="Sun Z."/>
            <person name="Zhong Z."/>
            <person name="Liu W."/>
            <person name="Zhang W."/>
            <person name="Zhang H."/>
        </authorList>
    </citation>
    <scope>NUCLEOTIDE SEQUENCE [LARGE SCALE GENOMIC DNA]</scope>
    <source>
        <strain evidence="10 11">JCM 16395</strain>
    </source>
</reference>
<dbReference type="NCBIfam" id="TIGR00573">
    <property type="entry name" value="dnaq"/>
    <property type="match status" value="1"/>
</dbReference>
<protein>
    <recommendedName>
        <fullName evidence="8">DNA polymerase III polC-type</fullName>
    </recommendedName>
</protein>
<feature type="domain" description="Exonuclease" evidence="9">
    <location>
        <begin position="4"/>
        <end position="171"/>
    </location>
</feature>
<evidence type="ECO:0000256" key="2">
    <source>
        <dbReference type="ARBA" id="ARBA00022695"/>
    </source>
</evidence>
<dbReference type="GO" id="GO:0008408">
    <property type="term" value="F:3'-5' exonuclease activity"/>
    <property type="evidence" value="ECO:0007669"/>
    <property type="project" value="TreeGrafter"/>
</dbReference>
<dbReference type="RefSeq" id="WP_054639242.1">
    <property type="nucleotide sequence ID" value="NZ_BBAL01000003.1"/>
</dbReference>
<sequence>MIQKYVVFDFETTGLSAQKNEIIQIGAVKYDEENNEISRFNQLIKPQRSYVSADISRLTGIYSRDLLNQPVINDVLPDFLNFIQGHLLVAHNAPFDVGFLYQAIIDCQIRDAERFEVYDTLTEARRLMKAKSYKLENLKDFLGISVRSHDALNDCLVTGLLYQHLQKIEHPQKALVTSDEAEDEQLSLFTSFQDEGITETLRRKLGLPLTKDLVYYKQATDKSWQVLDVIGISISQEYSAGFSLCLTLFDNEKVNIHSDFFVQMQKKNFVTDISEVL</sequence>
<dbReference type="InterPro" id="IPR006054">
    <property type="entry name" value="DnaQ"/>
</dbReference>
<evidence type="ECO:0000313" key="10">
    <source>
        <dbReference type="EMBL" id="PCS00957.1"/>
    </source>
</evidence>
<dbReference type="OrthoDB" id="9803913at2"/>
<keyword evidence="6" id="KW-0269">Exonuclease</keyword>
<keyword evidence="5" id="KW-0378">Hydrolase</keyword>
<dbReference type="SMART" id="SM00479">
    <property type="entry name" value="EXOIII"/>
    <property type="match status" value="1"/>
</dbReference>